<keyword evidence="3" id="KW-1185">Reference proteome</keyword>
<dbReference type="Proteomes" id="UP001283361">
    <property type="component" value="Unassembled WGS sequence"/>
</dbReference>
<evidence type="ECO:0000256" key="1">
    <source>
        <dbReference type="SAM" id="MobiDB-lite"/>
    </source>
</evidence>
<gene>
    <name evidence="2" type="ORF">RRG08_043252</name>
</gene>
<dbReference type="EMBL" id="JAWDGP010007346">
    <property type="protein sequence ID" value="KAK3724251.1"/>
    <property type="molecule type" value="Genomic_DNA"/>
</dbReference>
<name>A0AAE0XY90_9GAST</name>
<proteinExistence type="predicted"/>
<comment type="caution">
    <text evidence="2">The sequence shown here is derived from an EMBL/GenBank/DDBJ whole genome shotgun (WGS) entry which is preliminary data.</text>
</comment>
<accession>A0AAE0XY90</accession>
<evidence type="ECO:0000313" key="2">
    <source>
        <dbReference type="EMBL" id="KAK3724251.1"/>
    </source>
</evidence>
<feature type="region of interest" description="Disordered" evidence="1">
    <location>
        <begin position="307"/>
        <end position="334"/>
    </location>
</feature>
<feature type="compositionally biased region" description="Low complexity" evidence="1">
    <location>
        <begin position="308"/>
        <end position="326"/>
    </location>
</feature>
<feature type="compositionally biased region" description="Basic residues" evidence="1">
    <location>
        <begin position="217"/>
        <end position="230"/>
    </location>
</feature>
<evidence type="ECO:0008006" key="4">
    <source>
        <dbReference type="Google" id="ProtNLM"/>
    </source>
</evidence>
<protein>
    <recommendedName>
        <fullName evidence="4">MULE transposase domain-containing protein</fullName>
    </recommendedName>
</protein>
<reference evidence="2" key="1">
    <citation type="journal article" date="2023" name="G3 (Bethesda)">
        <title>A reference genome for the long-term kleptoplast-retaining sea slug Elysia crispata morphotype clarki.</title>
        <authorList>
            <person name="Eastman K.E."/>
            <person name="Pendleton A.L."/>
            <person name="Shaikh M.A."/>
            <person name="Suttiyut T."/>
            <person name="Ogas R."/>
            <person name="Tomko P."/>
            <person name="Gavelis G."/>
            <person name="Widhalm J.R."/>
            <person name="Wisecaver J.H."/>
        </authorList>
    </citation>
    <scope>NUCLEOTIDE SEQUENCE</scope>
    <source>
        <strain evidence="2">ECLA1</strain>
    </source>
</reference>
<organism evidence="2 3">
    <name type="scientific">Elysia crispata</name>
    <name type="common">lettuce slug</name>
    <dbReference type="NCBI Taxonomy" id="231223"/>
    <lineage>
        <taxon>Eukaryota</taxon>
        <taxon>Metazoa</taxon>
        <taxon>Spiralia</taxon>
        <taxon>Lophotrochozoa</taxon>
        <taxon>Mollusca</taxon>
        <taxon>Gastropoda</taxon>
        <taxon>Heterobranchia</taxon>
        <taxon>Euthyneura</taxon>
        <taxon>Panpulmonata</taxon>
        <taxon>Sacoglossa</taxon>
        <taxon>Placobranchoidea</taxon>
        <taxon>Plakobranchidae</taxon>
        <taxon>Elysia</taxon>
    </lineage>
</organism>
<evidence type="ECO:0000313" key="3">
    <source>
        <dbReference type="Proteomes" id="UP001283361"/>
    </source>
</evidence>
<sequence length="334" mass="38453">MRPKSSSNCIPYMLTRMDNMLPVCSSYYLTKKKTYEDMFKHLINIYRERNLDLQFDAIHVDLESSVHVAIKAVFQDTQIKACCFHLTQAWYRQIQKVGLTADYKDKDSETGRWLKMFFGMPALQADEVENCFTEVLIAQAPTEEAAEKFADYILDNYITANSKFPPHIWANAGMGGSTTNACESFHRYFGDHFTRHSPNIFLFLEGLNAEQERTRLKIRSHSNPIKRKDQRQKEDKRREIIGMLRGGEITMEEFVKQMGFLMLPVAICAIPGCIPPLQLSPAREKTRNSQVSASWYRDWISSDELNPTRCTSTTSKKSHTSCTSRHPPAANQRL</sequence>
<dbReference type="AlphaFoldDB" id="A0AAE0XY90"/>
<feature type="region of interest" description="Disordered" evidence="1">
    <location>
        <begin position="217"/>
        <end position="236"/>
    </location>
</feature>